<dbReference type="EMBL" id="JWHT01000003">
    <property type="protein sequence ID" value="KIU25715.1"/>
    <property type="molecule type" value="Genomic_DNA"/>
</dbReference>
<reference evidence="2 3" key="1">
    <citation type="journal article" date="2015" name="Microbiology (Mosc.)">
        <title>Genomics of the Weissella cibaria species with an examination of its metabolic traits.</title>
        <authorList>
            <person name="Lynch K.M."/>
            <person name="Lucid A."/>
            <person name="Arendt E.K."/>
            <person name="Sleator R.D."/>
            <person name="Lucey B."/>
            <person name="Coffey A."/>
        </authorList>
    </citation>
    <scope>NUCLEOTIDE SEQUENCE [LARGE SCALE GENOMIC DNA]</scope>
    <source>
        <strain evidence="2 3">AB3b</strain>
    </source>
</reference>
<evidence type="ECO:0000313" key="3">
    <source>
        <dbReference type="Proteomes" id="UP000032289"/>
    </source>
</evidence>
<comment type="caution">
    <text evidence="2">The sequence shown here is derived from an EMBL/GenBank/DDBJ whole genome shotgun (WGS) entry which is preliminary data.</text>
</comment>
<dbReference type="PATRIC" id="fig|137591.24.peg.99"/>
<dbReference type="Proteomes" id="UP000032289">
    <property type="component" value="Unassembled WGS sequence"/>
</dbReference>
<feature type="region of interest" description="Disordered" evidence="1">
    <location>
        <begin position="1"/>
        <end position="26"/>
    </location>
</feature>
<gene>
    <name evidence="2" type="ORF">ab3b_00096</name>
</gene>
<protein>
    <submittedName>
        <fullName evidence="2">Uncharacterized protein</fullName>
    </submittedName>
</protein>
<dbReference type="AlphaFoldDB" id="A0A0D1M105"/>
<organism evidence="2 3">
    <name type="scientific">Weissella cibaria</name>
    <dbReference type="NCBI Taxonomy" id="137591"/>
    <lineage>
        <taxon>Bacteria</taxon>
        <taxon>Bacillati</taxon>
        <taxon>Bacillota</taxon>
        <taxon>Bacilli</taxon>
        <taxon>Lactobacillales</taxon>
        <taxon>Lactobacillaceae</taxon>
        <taxon>Weissella</taxon>
    </lineage>
</organism>
<evidence type="ECO:0000313" key="2">
    <source>
        <dbReference type="EMBL" id="KIU25715.1"/>
    </source>
</evidence>
<name>A0A0D1M105_9LACO</name>
<sequence>MAEDLEKQTQQRLRDEEVLDRDRQKNRDEIARLQSNQAAVDNDEVPVEKISEKTHRIVVEVQEKPKKAPKANSVSFRLGPKHGRLMNGTWILNYSQCSLRQQLRFRPDHLLTMRFLLMRYWLGQMF</sequence>
<evidence type="ECO:0000256" key="1">
    <source>
        <dbReference type="SAM" id="MobiDB-lite"/>
    </source>
</evidence>
<proteinExistence type="predicted"/>
<dbReference type="RefSeq" id="WP_043940493.1">
    <property type="nucleotide sequence ID" value="NZ_JWHT01000003.1"/>
</dbReference>
<accession>A0A0D1M105</accession>